<dbReference type="CDD" id="cd01448">
    <property type="entry name" value="TST_Repeat_1"/>
    <property type="match status" value="1"/>
</dbReference>
<evidence type="ECO:0000259" key="3">
    <source>
        <dbReference type="PROSITE" id="PS50206"/>
    </source>
</evidence>
<dbReference type="PANTHER" id="PTHR11364">
    <property type="entry name" value="THIOSULFATE SULFERTANSFERASE"/>
    <property type="match status" value="1"/>
</dbReference>
<proteinExistence type="predicted"/>
<evidence type="ECO:0000256" key="2">
    <source>
        <dbReference type="ARBA" id="ARBA00022737"/>
    </source>
</evidence>
<dbReference type="Pfam" id="PF00581">
    <property type="entry name" value="Rhodanese"/>
    <property type="match status" value="2"/>
</dbReference>
<dbReference type="Proteomes" id="UP000856022">
    <property type="component" value="Unassembled WGS sequence"/>
</dbReference>
<dbReference type="FunFam" id="3.40.250.10:FF:000001">
    <property type="entry name" value="Sulfurtransferase"/>
    <property type="match status" value="1"/>
</dbReference>
<dbReference type="CDD" id="cd01449">
    <property type="entry name" value="TST_Repeat_2"/>
    <property type="match status" value="1"/>
</dbReference>
<dbReference type="EMBL" id="CP034299">
    <property type="protein sequence ID" value="QHH12197.1"/>
    <property type="molecule type" value="Genomic_DNA"/>
</dbReference>
<evidence type="ECO:0000313" key="4">
    <source>
        <dbReference type="EMBL" id="HAS6676164.1"/>
    </source>
</evidence>
<keyword evidence="1 4" id="KW-0808">Transferase</keyword>
<keyword evidence="2" id="KW-0677">Repeat</keyword>
<dbReference type="Proteomes" id="UP000464718">
    <property type="component" value="Chromosome ii"/>
</dbReference>
<dbReference type="GeneID" id="1191871"/>
<dbReference type="InterPro" id="IPR045078">
    <property type="entry name" value="TST/MPST-like"/>
</dbReference>
<sequence>MQALISAKELHALLDQQNVKLLDASISFQIPSESKKITDKWIPNTYRFDYDNDFCLPDTSLPHMMPTEAGFNVSAQKLGLNNEDLIIVYDNSGTLASPRAWWMLKAMGHENVKVLNGGLPAWIEAGLPVVDSLAKPEQLGNFAGKLNKNAFLDANAVLEYSNNCSAHIVDARSRARFFGEVPEPREGLRSGHIPNSLCLPFQELLDNGYIKPNSELKQAFSELSLYNDNSIIFSCGSGVTACILLLAAHQLGLRNLSVYDGSWTEWGADCSLPITR</sequence>
<reference evidence="4" key="3">
    <citation type="submission" date="2019-12" db="EMBL/GenBank/DDBJ databases">
        <authorList>
            <consortium name="NCBI Pathogen Detection Project"/>
        </authorList>
    </citation>
    <scope>NUCLEOTIDE SEQUENCE</scope>
    <source>
        <strain evidence="4">1930</strain>
    </source>
</reference>
<dbReference type="OMA" id="NNNWFAS"/>
<dbReference type="PROSITE" id="PS50206">
    <property type="entry name" value="RHODANESE_3"/>
    <property type="match status" value="2"/>
</dbReference>
<reference evidence="5 6" key="2">
    <citation type="submission" date="2018-12" db="EMBL/GenBank/DDBJ databases">
        <title>Genomic insights into the evolutionary origins and pathogenicity of five Vibrio parahaemolyticus strains isolated from the shrimp with acute hepatopancreatic necrosis disease (AHPND).</title>
        <authorList>
            <person name="Yang Q."/>
            <person name="Dong X."/>
            <person name="Xie G."/>
            <person name="Fu S."/>
            <person name="Zou P."/>
            <person name="Sun J."/>
            <person name="Wang Y."/>
            <person name="Huang J."/>
        </authorList>
    </citation>
    <scope>NUCLEOTIDE SEQUENCE [LARGE SCALE GENOMIC DNA]</scope>
    <source>
        <strain evidence="5 6">20160303005-1</strain>
    </source>
</reference>
<accession>A0A0M2IEM9</accession>
<dbReference type="GO" id="GO:0004792">
    <property type="term" value="F:thiosulfate-cyanide sulfurtransferase activity"/>
    <property type="evidence" value="ECO:0007669"/>
    <property type="project" value="TreeGrafter"/>
</dbReference>
<evidence type="ECO:0000256" key="1">
    <source>
        <dbReference type="ARBA" id="ARBA00022679"/>
    </source>
</evidence>
<dbReference type="AlphaFoldDB" id="A0A0M2IEM9"/>
<dbReference type="SUPFAM" id="SSF52821">
    <property type="entry name" value="Rhodanese/Cell cycle control phosphatase"/>
    <property type="match status" value="2"/>
</dbReference>
<organism evidence="4">
    <name type="scientific">Vibrio parahaemolyticus</name>
    <dbReference type="NCBI Taxonomy" id="670"/>
    <lineage>
        <taxon>Bacteria</taxon>
        <taxon>Pseudomonadati</taxon>
        <taxon>Pseudomonadota</taxon>
        <taxon>Gammaproteobacteria</taxon>
        <taxon>Vibrionales</taxon>
        <taxon>Vibrionaceae</taxon>
        <taxon>Vibrio</taxon>
    </lineage>
</organism>
<reference evidence="4" key="1">
    <citation type="journal article" date="2018" name="Genome Biol.">
        <title>SKESA: strategic k-mer extension for scrupulous assemblies.</title>
        <authorList>
            <person name="Souvorov A."/>
            <person name="Agarwala R."/>
            <person name="Lipman D.J."/>
        </authorList>
    </citation>
    <scope>NUCLEOTIDE SEQUENCE</scope>
    <source>
        <strain evidence="4">1930</strain>
    </source>
</reference>
<dbReference type="InterPro" id="IPR001763">
    <property type="entry name" value="Rhodanese-like_dom"/>
</dbReference>
<dbReference type="OrthoDB" id="9781034at2"/>
<feature type="domain" description="Rhodanese" evidence="3">
    <location>
        <begin position="162"/>
        <end position="275"/>
    </location>
</feature>
<gene>
    <name evidence="5" type="ORF">EHC69_23215</name>
    <name evidence="4" type="ORF">I7278_04975</name>
</gene>
<dbReference type="SMART" id="SM00450">
    <property type="entry name" value="RHOD"/>
    <property type="match status" value="2"/>
</dbReference>
<dbReference type="RefSeq" id="WP_005477173.1">
    <property type="nucleotide sequence ID" value="NZ_CANUHY010000008.1"/>
</dbReference>
<dbReference type="InterPro" id="IPR036873">
    <property type="entry name" value="Rhodanese-like_dom_sf"/>
</dbReference>
<evidence type="ECO:0000313" key="6">
    <source>
        <dbReference type="Proteomes" id="UP000464718"/>
    </source>
</evidence>
<dbReference type="PANTHER" id="PTHR11364:SF27">
    <property type="entry name" value="SULFURTRANSFERASE"/>
    <property type="match status" value="1"/>
</dbReference>
<dbReference type="EMBL" id="DACQKT010000002">
    <property type="protein sequence ID" value="HAS6676164.1"/>
    <property type="molecule type" value="Genomic_DNA"/>
</dbReference>
<feature type="domain" description="Rhodanese" evidence="3">
    <location>
        <begin position="15"/>
        <end position="131"/>
    </location>
</feature>
<protein>
    <submittedName>
        <fullName evidence="4">Sulfurtransferase</fullName>
    </submittedName>
</protein>
<evidence type="ECO:0000313" key="5">
    <source>
        <dbReference type="EMBL" id="QHH12197.1"/>
    </source>
</evidence>
<dbReference type="Gene3D" id="3.40.250.10">
    <property type="entry name" value="Rhodanese-like domain"/>
    <property type="match status" value="2"/>
</dbReference>
<name>A0A0M2IEM9_VIBPH</name>